<proteinExistence type="predicted"/>
<gene>
    <name evidence="1" type="ORF">CCMP2556_LOCUS30260</name>
</gene>
<evidence type="ECO:0008006" key="3">
    <source>
        <dbReference type="Google" id="ProtNLM"/>
    </source>
</evidence>
<keyword evidence="2" id="KW-1185">Reference proteome</keyword>
<protein>
    <recommendedName>
        <fullName evidence="3">PPPDE domain-containing protein</fullName>
    </recommendedName>
</protein>
<dbReference type="EMBL" id="CAXAMN010021618">
    <property type="protein sequence ID" value="CAK9061539.1"/>
    <property type="molecule type" value="Genomic_DNA"/>
</dbReference>
<name>A0ABP0NGM9_9DINO</name>
<dbReference type="Proteomes" id="UP001642484">
    <property type="component" value="Unassembled WGS sequence"/>
</dbReference>
<accession>A0ABP0NGM9</accession>
<reference evidence="1 2" key="1">
    <citation type="submission" date="2024-02" db="EMBL/GenBank/DDBJ databases">
        <authorList>
            <person name="Chen Y."/>
            <person name="Shah S."/>
            <person name="Dougan E. K."/>
            <person name="Thang M."/>
            <person name="Chan C."/>
        </authorList>
    </citation>
    <scope>NUCLEOTIDE SEQUENCE [LARGE SCALE GENOMIC DNA]</scope>
</reference>
<organism evidence="1 2">
    <name type="scientific">Durusdinium trenchii</name>
    <dbReference type="NCBI Taxonomy" id="1381693"/>
    <lineage>
        <taxon>Eukaryota</taxon>
        <taxon>Sar</taxon>
        <taxon>Alveolata</taxon>
        <taxon>Dinophyceae</taxon>
        <taxon>Suessiales</taxon>
        <taxon>Symbiodiniaceae</taxon>
        <taxon>Durusdinium</taxon>
    </lineage>
</organism>
<evidence type="ECO:0000313" key="2">
    <source>
        <dbReference type="Proteomes" id="UP001642484"/>
    </source>
</evidence>
<comment type="caution">
    <text evidence="1">The sequence shown here is derived from an EMBL/GenBank/DDBJ whole genome shotgun (WGS) entry which is preliminary data.</text>
</comment>
<evidence type="ECO:0000313" key="1">
    <source>
        <dbReference type="EMBL" id="CAK9061539.1"/>
    </source>
</evidence>
<sequence>MGQSPSSGSIETSASCKPHEKIDDYFLQRVTSRVLQRVPPVQSPFSLSPSCPSPGDQTQEIQSHMVERVKGVTKVYWCSQPLNELGAFKVLSPRWLPRRLAWRQSRELEGPATWELGHSYAIVDVELLPEAAKLSGQSSERYRLNWGAGRRVGTNLAIERQDHVPESKIMGDRLEKVYPGTCTGKELHNFLKKWDGSTYDANAANNRNCHHFMQELIHACTRHAGHEDADRPEEKDFLPT</sequence>